<organism evidence="2 3">
    <name type="scientific">Corynebacterium pyruviciproducens</name>
    <dbReference type="NCBI Taxonomy" id="598660"/>
    <lineage>
        <taxon>Bacteria</taxon>
        <taxon>Bacillati</taxon>
        <taxon>Actinomycetota</taxon>
        <taxon>Actinomycetes</taxon>
        <taxon>Mycobacteriales</taxon>
        <taxon>Corynebacteriaceae</taxon>
        <taxon>Corynebacterium</taxon>
    </lineage>
</organism>
<dbReference type="EMBL" id="CP136958">
    <property type="protein sequence ID" value="WOT02293.1"/>
    <property type="molecule type" value="Genomic_DNA"/>
</dbReference>
<feature type="transmembrane region" description="Helical" evidence="1">
    <location>
        <begin position="32"/>
        <end position="48"/>
    </location>
</feature>
<name>A0AAF0YVJ4_9CORY</name>
<evidence type="ECO:0000313" key="2">
    <source>
        <dbReference type="EMBL" id="WOT02293.1"/>
    </source>
</evidence>
<dbReference type="AlphaFoldDB" id="A0AAF0YVJ4"/>
<keyword evidence="1" id="KW-0812">Transmembrane</keyword>
<sequence length="57" mass="6242">MVKDRLYGCGLLLLALVVLVVAKLIDGPLTWLISFGAAFLTALGWHVFRGDYPHGDE</sequence>
<keyword evidence="1" id="KW-0472">Membrane</keyword>
<protein>
    <submittedName>
        <fullName evidence="2">Uncharacterized protein</fullName>
    </submittedName>
</protein>
<reference evidence="2" key="1">
    <citation type="submission" date="2017-12" db="EMBL/GenBank/DDBJ databases">
        <authorList>
            <person name="Thomas-White K."/>
            <person name="Wolfe A.J."/>
        </authorList>
    </citation>
    <scope>NUCLEOTIDE SEQUENCE</scope>
    <source>
        <strain evidence="2">UMB0763</strain>
    </source>
</reference>
<gene>
    <name evidence="2" type="ORF">CYJ47_00480</name>
</gene>
<dbReference type="Proteomes" id="UP000234560">
    <property type="component" value="Chromosome"/>
</dbReference>
<dbReference type="KEGG" id="cpyr:CYJ47_00480"/>
<accession>A0AAF0YVJ4</accession>
<reference evidence="2" key="2">
    <citation type="submission" date="2023-10" db="EMBL/GenBank/DDBJ databases">
        <authorList>
            <person name="Choi B."/>
        </authorList>
    </citation>
    <scope>NUCLEOTIDE SEQUENCE</scope>
    <source>
        <strain evidence="2">UMB0763</strain>
    </source>
</reference>
<proteinExistence type="predicted"/>
<dbReference type="RefSeq" id="WP_180805554.1">
    <property type="nucleotide sequence ID" value="NZ_CP136958.1"/>
</dbReference>
<evidence type="ECO:0000313" key="3">
    <source>
        <dbReference type="Proteomes" id="UP000234560"/>
    </source>
</evidence>
<keyword evidence="1" id="KW-1133">Transmembrane helix</keyword>
<evidence type="ECO:0000256" key="1">
    <source>
        <dbReference type="SAM" id="Phobius"/>
    </source>
</evidence>